<dbReference type="AlphaFoldDB" id="A0A9P4NMR7"/>
<feature type="coiled-coil region" evidence="1">
    <location>
        <begin position="123"/>
        <end position="160"/>
    </location>
</feature>
<comment type="caution">
    <text evidence="2">The sequence shown here is derived from an EMBL/GenBank/DDBJ whole genome shotgun (WGS) entry which is preliminary data.</text>
</comment>
<reference evidence="2" key="1">
    <citation type="journal article" date="2020" name="Stud. Mycol.">
        <title>101 Dothideomycetes genomes: a test case for predicting lifestyles and emergence of pathogens.</title>
        <authorList>
            <person name="Haridas S."/>
            <person name="Albert R."/>
            <person name="Binder M."/>
            <person name="Bloem J."/>
            <person name="Labutti K."/>
            <person name="Salamov A."/>
            <person name="Andreopoulos B."/>
            <person name="Baker S."/>
            <person name="Barry K."/>
            <person name="Bills G."/>
            <person name="Bluhm B."/>
            <person name="Cannon C."/>
            <person name="Castanera R."/>
            <person name="Culley D."/>
            <person name="Daum C."/>
            <person name="Ezra D."/>
            <person name="Gonzalez J."/>
            <person name="Henrissat B."/>
            <person name="Kuo A."/>
            <person name="Liang C."/>
            <person name="Lipzen A."/>
            <person name="Lutzoni F."/>
            <person name="Magnuson J."/>
            <person name="Mondo S."/>
            <person name="Nolan M."/>
            <person name="Ohm R."/>
            <person name="Pangilinan J."/>
            <person name="Park H.-J."/>
            <person name="Ramirez L."/>
            <person name="Alfaro M."/>
            <person name="Sun H."/>
            <person name="Tritt A."/>
            <person name="Yoshinaga Y."/>
            <person name="Zwiers L.-H."/>
            <person name="Turgeon B."/>
            <person name="Goodwin S."/>
            <person name="Spatafora J."/>
            <person name="Crous P."/>
            <person name="Grigoriev I."/>
        </authorList>
    </citation>
    <scope>NUCLEOTIDE SEQUENCE</scope>
    <source>
        <strain evidence="2">CBS 130266</strain>
    </source>
</reference>
<name>A0A9P4NMR7_9PEZI</name>
<protein>
    <submittedName>
        <fullName evidence="2">Uncharacterized protein</fullName>
    </submittedName>
</protein>
<dbReference type="EMBL" id="MU007057">
    <property type="protein sequence ID" value="KAF2427852.1"/>
    <property type="molecule type" value="Genomic_DNA"/>
</dbReference>
<accession>A0A9P4NMR7</accession>
<organism evidence="2 3">
    <name type="scientific">Tothia fuscella</name>
    <dbReference type="NCBI Taxonomy" id="1048955"/>
    <lineage>
        <taxon>Eukaryota</taxon>
        <taxon>Fungi</taxon>
        <taxon>Dikarya</taxon>
        <taxon>Ascomycota</taxon>
        <taxon>Pezizomycotina</taxon>
        <taxon>Dothideomycetes</taxon>
        <taxon>Pleosporomycetidae</taxon>
        <taxon>Venturiales</taxon>
        <taxon>Cylindrosympodiaceae</taxon>
        <taxon>Tothia</taxon>
    </lineage>
</organism>
<gene>
    <name evidence="2" type="ORF">EJ08DRAFT_720094</name>
</gene>
<keyword evidence="3" id="KW-1185">Reference proteome</keyword>
<evidence type="ECO:0000313" key="2">
    <source>
        <dbReference type="EMBL" id="KAF2427852.1"/>
    </source>
</evidence>
<sequence length="259" mass="30498">MEKDFASFGDRVVGSCRDLLAAIKRHATWLLDNKERLAETSKSREKQHAETVNIESPIEHDALHALRVERRKLFCRRRALWKARHKTSLAVGLRHRNNPRNSRRLQLSDGIESEIWNHFQNLVKLKEGTVEELEALRNAVKEQQKEIDRAEAEQKRVAEFIASVEKNKDEVLNIPNFIGFEEVEKWKVRCQWYILHRLNIARDAKRKAQTRVREYGIESDSWTVNTFIKPRPWKWNHLTPTAIQTFAGRRDTTTMLSRA</sequence>
<evidence type="ECO:0000256" key="1">
    <source>
        <dbReference type="SAM" id="Coils"/>
    </source>
</evidence>
<evidence type="ECO:0000313" key="3">
    <source>
        <dbReference type="Proteomes" id="UP000800235"/>
    </source>
</evidence>
<proteinExistence type="predicted"/>
<dbReference type="Proteomes" id="UP000800235">
    <property type="component" value="Unassembled WGS sequence"/>
</dbReference>
<keyword evidence="1" id="KW-0175">Coiled coil</keyword>